<feature type="region of interest" description="Disordered" evidence="1">
    <location>
        <begin position="9"/>
        <end position="61"/>
    </location>
</feature>
<evidence type="ECO:0000313" key="3">
    <source>
        <dbReference type="Proteomes" id="UP001596012"/>
    </source>
</evidence>
<name>A0ABV8YN47_9ACTN</name>
<dbReference type="RefSeq" id="WP_386343338.1">
    <property type="nucleotide sequence ID" value="NZ_JBHSFG010000029.1"/>
</dbReference>
<evidence type="ECO:0000313" key="2">
    <source>
        <dbReference type="EMBL" id="MFC4466702.1"/>
    </source>
</evidence>
<feature type="compositionally biased region" description="Low complexity" evidence="1">
    <location>
        <begin position="48"/>
        <end position="61"/>
    </location>
</feature>
<dbReference type="Proteomes" id="UP001596012">
    <property type="component" value="Unassembled WGS sequence"/>
</dbReference>
<comment type="caution">
    <text evidence="2">The sequence shown here is derived from an EMBL/GenBank/DDBJ whole genome shotgun (WGS) entry which is preliminary data.</text>
</comment>
<proteinExistence type="predicted"/>
<evidence type="ECO:0000256" key="1">
    <source>
        <dbReference type="SAM" id="MobiDB-lite"/>
    </source>
</evidence>
<protein>
    <submittedName>
        <fullName evidence="2">Uncharacterized protein</fullName>
    </submittedName>
</protein>
<accession>A0ABV8YN47</accession>
<organism evidence="2 3">
    <name type="scientific">Streptomyces xiangluensis</name>
    <dbReference type="NCBI Taxonomy" id="2665720"/>
    <lineage>
        <taxon>Bacteria</taxon>
        <taxon>Bacillati</taxon>
        <taxon>Actinomycetota</taxon>
        <taxon>Actinomycetes</taxon>
        <taxon>Kitasatosporales</taxon>
        <taxon>Streptomycetaceae</taxon>
        <taxon>Streptomyces</taxon>
    </lineage>
</organism>
<gene>
    <name evidence="2" type="ORF">ACFPH6_19580</name>
</gene>
<reference evidence="3" key="1">
    <citation type="journal article" date="2019" name="Int. J. Syst. Evol. Microbiol.">
        <title>The Global Catalogue of Microorganisms (GCM) 10K type strain sequencing project: providing services to taxonomists for standard genome sequencing and annotation.</title>
        <authorList>
            <consortium name="The Broad Institute Genomics Platform"/>
            <consortium name="The Broad Institute Genome Sequencing Center for Infectious Disease"/>
            <person name="Wu L."/>
            <person name="Ma J."/>
        </authorList>
    </citation>
    <scope>NUCLEOTIDE SEQUENCE [LARGE SCALE GENOMIC DNA]</scope>
    <source>
        <strain evidence="3">DT43</strain>
    </source>
</reference>
<keyword evidence="3" id="KW-1185">Reference proteome</keyword>
<sequence>MIRLPCRVRGASALGATAPGQPGPFGPYGGDQDDEPYPDTARPREYEPPAAAVAEPGEVDQ</sequence>
<dbReference type="EMBL" id="JBHSFG010000029">
    <property type="protein sequence ID" value="MFC4466702.1"/>
    <property type="molecule type" value="Genomic_DNA"/>
</dbReference>